<feature type="region of interest" description="Disordered" evidence="1">
    <location>
        <begin position="190"/>
        <end position="223"/>
    </location>
</feature>
<accession>A0ABZ0Q1P9</accession>
<keyword evidence="3" id="KW-1185">Reference proteome</keyword>
<gene>
    <name evidence="2" type="ORF">N6G96_06000</name>
</gene>
<dbReference type="InterPro" id="IPR006724">
    <property type="entry name" value="Phage_TTP"/>
</dbReference>
<dbReference type="NCBIfam" id="TIGR01603">
    <property type="entry name" value="maj_tail_phi13"/>
    <property type="match status" value="1"/>
</dbReference>
<organism evidence="2 3">
    <name type="scientific">Pediococcus inopinatus</name>
    <dbReference type="NCBI Taxonomy" id="114090"/>
    <lineage>
        <taxon>Bacteria</taxon>
        <taxon>Bacillati</taxon>
        <taxon>Bacillota</taxon>
        <taxon>Bacilli</taxon>
        <taxon>Lactobacillales</taxon>
        <taxon>Lactobacillaceae</taxon>
        <taxon>Pediococcus</taxon>
    </lineage>
</organism>
<dbReference type="Pfam" id="PF04630">
    <property type="entry name" value="Phage_TTP_1"/>
    <property type="match status" value="1"/>
</dbReference>
<dbReference type="EMBL" id="CP104778">
    <property type="protein sequence ID" value="WPC20861.1"/>
    <property type="molecule type" value="Genomic_DNA"/>
</dbReference>
<evidence type="ECO:0000313" key="3">
    <source>
        <dbReference type="Proteomes" id="UP001302696"/>
    </source>
</evidence>
<sequence>MFVGYKRLKITPFDETGKAGTTIIVQGDPHKGATVTAEISGLAKDPVKVAGSDIDYYLSRQGLGDAKVALGILDLPEETADLLSGFKTDENKISYGGADTLPPYCSVEMESVEDTGETALVGFYRSTFTRDKIDMNTLDSSKSFTPEADSWTLTPISSTSEGVTNGEVMQKYVGKDAAAITAFEKQLSITTENSSTTNSGASSSAPASSGASSAASSAASGAE</sequence>
<dbReference type="RefSeq" id="WP_323708949.1">
    <property type="nucleotide sequence ID" value="NZ_CP104778.1"/>
</dbReference>
<dbReference type="InterPro" id="IPR006490">
    <property type="entry name" value="Maj_tail_phi13"/>
</dbReference>
<feature type="compositionally biased region" description="Low complexity" evidence="1">
    <location>
        <begin position="199"/>
        <end position="223"/>
    </location>
</feature>
<dbReference type="Proteomes" id="UP001302696">
    <property type="component" value="Chromosome"/>
</dbReference>
<evidence type="ECO:0000256" key="1">
    <source>
        <dbReference type="SAM" id="MobiDB-lite"/>
    </source>
</evidence>
<evidence type="ECO:0000313" key="2">
    <source>
        <dbReference type="EMBL" id="WPC20861.1"/>
    </source>
</evidence>
<protein>
    <submittedName>
        <fullName evidence="2">Phage tail protein</fullName>
    </submittedName>
</protein>
<name>A0ABZ0Q1P9_9LACO</name>
<reference evidence="3" key="1">
    <citation type="submission" date="2024-06" db="EMBL/GenBank/DDBJ databases">
        <authorList>
            <person name="Chang H.C."/>
            <person name="Mun S.Y."/>
        </authorList>
    </citation>
    <scope>NUCLEOTIDE SEQUENCE [LARGE SCALE GENOMIC DNA]</scope>
    <source>
        <strain evidence="3">KT1</strain>
    </source>
</reference>
<proteinExistence type="predicted"/>